<accession>M1LU97</accession>
<dbReference type="RefSeq" id="WP_015396280.1">
    <property type="nucleotide sequence ID" value="NC_020294.1"/>
</dbReference>
<reference evidence="6 7" key="1">
    <citation type="journal article" date="2013" name="Genome Biol. Evol.">
        <title>Genome evolution and phylogenomic analysis of candidatus kinetoplastibacterium, the betaproteobacterial endosymbionts of strigomonas and angomonas.</title>
        <authorList>
            <person name="Alves J.M."/>
            <person name="Serrano M.G."/>
            <person name="Maia da Silva F."/>
            <person name="Voegtly L.J."/>
            <person name="Matveyev A.V."/>
            <person name="Teixeira M.M."/>
            <person name="Camargo E.P."/>
            <person name="Buck G.A."/>
        </authorList>
    </citation>
    <scope>NUCLEOTIDE SEQUENCE [LARGE SCALE GENOMIC DNA]</scope>
    <source>
        <strain evidence="6 7">TCC079E</strain>
    </source>
</reference>
<keyword evidence="2 5" id="KW-0812">Transmembrane</keyword>
<dbReference type="Proteomes" id="UP000011547">
    <property type="component" value="Chromosome"/>
</dbReference>
<organism evidence="6 7">
    <name type="scientific">Candidatus Kinetoplastidibacterium desouzai TCC079E</name>
    <dbReference type="NCBI Taxonomy" id="1208919"/>
    <lineage>
        <taxon>Bacteria</taxon>
        <taxon>Pseudomonadati</taxon>
        <taxon>Pseudomonadota</taxon>
        <taxon>Betaproteobacteria</taxon>
        <taxon>Candidatus Kinetoplastidibacterium</taxon>
    </lineage>
</organism>
<dbReference type="EMBL" id="CP003803">
    <property type="protein sequence ID" value="AGF46869.1"/>
    <property type="molecule type" value="Genomic_DNA"/>
</dbReference>
<keyword evidence="4 5" id="KW-0472">Membrane</keyword>
<dbReference type="OrthoDB" id="9810601at2"/>
<evidence type="ECO:0000256" key="5">
    <source>
        <dbReference type="SAM" id="Phobius"/>
    </source>
</evidence>
<dbReference type="Pfam" id="PF02674">
    <property type="entry name" value="Colicin_V"/>
    <property type="match status" value="1"/>
</dbReference>
<keyword evidence="7" id="KW-1185">Reference proteome</keyword>
<dbReference type="PANTHER" id="PTHR36926">
    <property type="entry name" value="COLICIN V PRODUCTION PROTEIN"/>
    <property type="match status" value="1"/>
</dbReference>
<evidence type="ECO:0000256" key="2">
    <source>
        <dbReference type="ARBA" id="ARBA00022692"/>
    </source>
</evidence>
<dbReference type="STRING" id="1208919.CDSE_0564"/>
<keyword evidence="3 5" id="KW-1133">Transmembrane helix</keyword>
<dbReference type="eggNOG" id="COG1286">
    <property type="taxonomic scope" value="Bacteria"/>
</dbReference>
<gene>
    <name evidence="6" type="ORF">CDSE_0564</name>
</gene>
<comment type="subcellular location">
    <subcellularLocation>
        <location evidence="1">Membrane</location>
        <topology evidence="1">Multi-pass membrane protein</topology>
    </subcellularLocation>
</comment>
<feature type="transmembrane region" description="Helical" evidence="5">
    <location>
        <begin position="6"/>
        <end position="25"/>
    </location>
</feature>
<feature type="transmembrane region" description="Helical" evidence="5">
    <location>
        <begin position="100"/>
        <end position="120"/>
    </location>
</feature>
<dbReference type="KEGG" id="kde:CDSE_0564"/>
<name>M1LU97_9PROT</name>
<dbReference type="GO" id="GO:0016020">
    <property type="term" value="C:membrane"/>
    <property type="evidence" value="ECO:0007669"/>
    <property type="project" value="UniProtKB-SubCell"/>
</dbReference>
<dbReference type="InterPro" id="IPR003825">
    <property type="entry name" value="Colicin-V_CvpA"/>
</dbReference>
<protein>
    <submittedName>
        <fullName evidence="6">Membrane protein required for colicin V production</fullName>
    </submittedName>
</protein>
<proteinExistence type="predicted"/>
<dbReference type="AlphaFoldDB" id="M1LU97"/>
<sequence>MNFLDYIFLIILFLSSLIGFFRGFIKEFLSLSAYLVSFVVAVLFAPIFSCYLNNHIESLFIKDSISYISTFIVSLILCSLVSSMLSYFICQIGIANVDRFLGMIFGLLRGMFLIVLIVLFCCCINLSQENWWNNGIFIDPIMMFIEDIKLYIPYSYKLKDWLP</sequence>
<dbReference type="InterPro" id="IPR052719">
    <property type="entry name" value="CvpA-like"/>
</dbReference>
<dbReference type="HOGENOM" id="CLU_092720_2_3_4"/>
<dbReference type="PANTHER" id="PTHR36926:SF1">
    <property type="entry name" value="COLICIN V PRODUCTION PROTEIN"/>
    <property type="match status" value="1"/>
</dbReference>
<evidence type="ECO:0000313" key="6">
    <source>
        <dbReference type="EMBL" id="AGF46869.1"/>
    </source>
</evidence>
<feature type="transmembrane region" description="Helical" evidence="5">
    <location>
        <begin position="32"/>
        <end position="52"/>
    </location>
</feature>
<feature type="transmembrane region" description="Helical" evidence="5">
    <location>
        <begin position="64"/>
        <end position="88"/>
    </location>
</feature>
<evidence type="ECO:0000256" key="1">
    <source>
        <dbReference type="ARBA" id="ARBA00004141"/>
    </source>
</evidence>
<evidence type="ECO:0000313" key="7">
    <source>
        <dbReference type="Proteomes" id="UP000011547"/>
    </source>
</evidence>
<evidence type="ECO:0000256" key="3">
    <source>
        <dbReference type="ARBA" id="ARBA00022989"/>
    </source>
</evidence>
<evidence type="ECO:0000256" key="4">
    <source>
        <dbReference type="ARBA" id="ARBA00023136"/>
    </source>
</evidence>
<dbReference type="PATRIC" id="fig|1208919.3.peg.307"/>
<dbReference type="GO" id="GO:0009403">
    <property type="term" value="P:toxin biosynthetic process"/>
    <property type="evidence" value="ECO:0007669"/>
    <property type="project" value="InterPro"/>
</dbReference>